<evidence type="ECO:0000256" key="1">
    <source>
        <dbReference type="RuleBase" id="RU004003"/>
    </source>
</evidence>
<evidence type="ECO:0000259" key="4">
    <source>
        <dbReference type="Pfam" id="PF00263"/>
    </source>
</evidence>
<evidence type="ECO:0000259" key="5">
    <source>
        <dbReference type="Pfam" id="PF13629"/>
    </source>
</evidence>
<keyword evidence="7" id="KW-1185">Reference proteome</keyword>
<dbReference type="Proteomes" id="UP001055580">
    <property type="component" value="Chromosome"/>
</dbReference>
<dbReference type="InterPro" id="IPR004846">
    <property type="entry name" value="T2SS/T3SS_dom"/>
</dbReference>
<accession>A0ABY4TUA2</accession>
<dbReference type="PANTHER" id="PTHR30332:SF17">
    <property type="entry name" value="TYPE IV PILIATION SYSTEM PROTEIN DR_0774-RELATED"/>
    <property type="match status" value="1"/>
</dbReference>
<evidence type="ECO:0000313" key="7">
    <source>
        <dbReference type="Proteomes" id="UP001055580"/>
    </source>
</evidence>
<gene>
    <name evidence="6" type="ORF">M9980_01770</name>
</gene>
<feature type="signal peptide" evidence="3">
    <location>
        <begin position="1"/>
        <end position="29"/>
    </location>
</feature>
<protein>
    <submittedName>
        <fullName evidence="6">Type II and III secretion system protein family protein</fullName>
    </submittedName>
</protein>
<dbReference type="InterPro" id="IPR032789">
    <property type="entry name" value="T2SS-T3SS_pil_N"/>
</dbReference>
<dbReference type="RefSeq" id="WP_250752707.1">
    <property type="nucleotide sequence ID" value="NZ_CP098401.1"/>
</dbReference>
<dbReference type="Pfam" id="PF13629">
    <property type="entry name" value="T2SS-T3SS_pil_N"/>
    <property type="match status" value="1"/>
</dbReference>
<evidence type="ECO:0000256" key="2">
    <source>
        <dbReference type="SAM" id="MobiDB-lite"/>
    </source>
</evidence>
<name>A0ABY4TUA2_9SPHN</name>
<comment type="similarity">
    <text evidence="1">Belongs to the bacterial secretin family.</text>
</comment>
<dbReference type="PRINTS" id="PR00811">
    <property type="entry name" value="BCTERIALGSPD"/>
</dbReference>
<sequence length="578" mass="59514">MRSQGFIRRSLAASAAAALTLNAAVPAVAGPGGGQRVRVGQPAGTQRPTSEVLLSVGQGQLVNLPADVTTVWTSNPGVADVYVSSSRQINVFGKDFGEATIFATSASGAVVYSTNVRVSQNLTSIDRMMKLAMPDADIRVTTVGQLAVITGTVASPTDSQEAQRLVTMLLNPGIDISGSAPLKIGVVNRLRTATPLQVNLQVKFAEVSRSFIKNIGVNLQTRDLTDGFQLNVASGRSVGSIGSASTAGFPLLDASARYGLPTGSISLPFNPATGDFVLPNTGTAFDFSKLAGTERTAIGLATKLAGLDILSAIDLGETVGQVTTLANPNLTALSGETGTFLAGGEIPIPVSQGLGAVSVEYKQYGVSLAYTPTVLSDGRISLRVRPEVSQLSAAGAVTIGGTSIPALTTRRAETTVELGSGQSFMIAGLMQNSHDNQFSKTPGISDIPVLGALFRSNGFKRNETELVIVITPYLVKPVNAADVVLPTDGYKAPTDLSRVLLGTLASGKSGGDRPKPQMAQPSAPPPSIGVVTPAPVLPARAPQDDRSVVGTLPAATPTPRKGKDKKDAGGAMPGFSFK</sequence>
<feature type="region of interest" description="Disordered" evidence="2">
    <location>
        <begin position="504"/>
        <end position="578"/>
    </location>
</feature>
<reference evidence="6" key="1">
    <citation type="submission" date="2022-05" db="EMBL/GenBank/DDBJ databases">
        <title>Sphingomonas sp. strain RMG20 Genome sequencing and assembly.</title>
        <authorList>
            <person name="Kim I."/>
        </authorList>
    </citation>
    <scope>NUCLEOTIDE SEQUENCE</scope>
    <source>
        <strain evidence="6">RMG20</strain>
    </source>
</reference>
<evidence type="ECO:0000256" key="3">
    <source>
        <dbReference type="SAM" id="SignalP"/>
    </source>
</evidence>
<dbReference type="InterPro" id="IPR001775">
    <property type="entry name" value="GspD/PilQ"/>
</dbReference>
<feature type="chain" id="PRO_5047390261" evidence="3">
    <location>
        <begin position="30"/>
        <end position="578"/>
    </location>
</feature>
<dbReference type="PANTHER" id="PTHR30332">
    <property type="entry name" value="PROBABLE GENERAL SECRETION PATHWAY PROTEIN D"/>
    <property type="match status" value="1"/>
</dbReference>
<organism evidence="6 7">
    <name type="scientific">Sphingomonas donggukensis</name>
    <dbReference type="NCBI Taxonomy" id="2949093"/>
    <lineage>
        <taxon>Bacteria</taxon>
        <taxon>Pseudomonadati</taxon>
        <taxon>Pseudomonadota</taxon>
        <taxon>Alphaproteobacteria</taxon>
        <taxon>Sphingomonadales</taxon>
        <taxon>Sphingomonadaceae</taxon>
        <taxon>Sphingomonas</taxon>
    </lineage>
</organism>
<feature type="domain" description="Type II/III secretion system secretin-like" evidence="4">
    <location>
        <begin position="317"/>
        <end position="476"/>
    </location>
</feature>
<keyword evidence="3" id="KW-0732">Signal</keyword>
<feature type="domain" description="Pilus formation protein N-terminal" evidence="5">
    <location>
        <begin position="51"/>
        <end position="119"/>
    </location>
</feature>
<proteinExistence type="inferred from homology"/>
<dbReference type="EMBL" id="CP098401">
    <property type="protein sequence ID" value="URW75983.1"/>
    <property type="molecule type" value="Genomic_DNA"/>
</dbReference>
<dbReference type="InterPro" id="IPR050810">
    <property type="entry name" value="Bact_Secretion_Sys_Channel"/>
</dbReference>
<evidence type="ECO:0000313" key="6">
    <source>
        <dbReference type="EMBL" id="URW75983.1"/>
    </source>
</evidence>
<dbReference type="Pfam" id="PF00263">
    <property type="entry name" value="Secretin"/>
    <property type="match status" value="1"/>
</dbReference>